<evidence type="ECO:0000313" key="4">
    <source>
        <dbReference type="Proteomes" id="UP000014962"/>
    </source>
</evidence>
<evidence type="ECO:0000313" key="3">
    <source>
        <dbReference type="EMBL" id="EPR74595.1"/>
    </source>
</evidence>
<dbReference type="EMBL" id="ATMR01000019">
    <property type="protein sequence ID" value="EPR74595.1"/>
    <property type="molecule type" value="Genomic_DNA"/>
</dbReference>
<dbReference type="Gene3D" id="3.40.50.1820">
    <property type="entry name" value="alpha/beta hydrolase"/>
    <property type="match status" value="1"/>
</dbReference>
<accession>S7VWD4</accession>
<protein>
    <recommendedName>
        <fullName evidence="2">AB hydrolase-1 domain-containing protein</fullName>
    </recommendedName>
</protein>
<dbReference type="InterPro" id="IPR000073">
    <property type="entry name" value="AB_hydrolase_1"/>
</dbReference>
<dbReference type="Pfam" id="PF12697">
    <property type="entry name" value="Abhydrolase_6"/>
    <property type="match status" value="1"/>
</dbReference>
<feature type="signal peptide" evidence="1">
    <location>
        <begin position="1"/>
        <end position="21"/>
    </location>
</feature>
<dbReference type="STRING" id="641526.ADIWIN_0347"/>
<dbReference type="RefSeq" id="WP_020896348.1">
    <property type="nucleotide sequence ID" value="NZ_ATMR01000019.1"/>
</dbReference>
<dbReference type="AlphaFoldDB" id="S7VWD4"/>
<evidence type="ECO:0000256" key="1">
    <source>
        <dbReference type="SAM" id="SignalP"/>
    </source>
</evidence>
<sequence>MKNLKNRLLILTFMVSGFMYSQHTSFDVNISGKGDPILLFPGFSCPGAVWDDVVTELSKTNECHVFTLAGFGDVPAIATPWLPKIKEEIITYIFDNNLKQITLIGHSLGGALSLWLGTEKTLDLKTIITVDALPSIGALMMPNFDSKTIVYDDPYNKQLLDMSDENFEAMATQMASGMVLNESKKETIKDWIVETDRKTYVYGYTDLLKLDLRTDISKITTPLLVLAAVMPYGLETAKKTYQEQYKNHGSYKIKFAEESAHFIMYDQPQWLLEAIKMELN</sequence>
<dbReference type="SUPFAM" id="SSF53474">
    <property type="entry name" value="alpha/beta-Hydrolases"/>
    <property type="match status" value="1"/>
</dbReference>
<dbReference type="Proteomes" id="UP000014962">
    <property type="component" value="Unassembled WGS sequence"/>
</dbReference>
<comment type="caution">
    <text evidence="3">The sequence shown here is derived from an EMBL/GenBank/DDBJ whole genome shotgun (WGS) entry which is preliminary data.</text>
</comment>
<feature type="chain" id="PRO_5004545678" description="AB hydrolase-1 domain-containing protein" evidence="1">
    <location>
        <begin position="22"/>
        <end position="280"/>
    </location>
</feature>
<proteinExistence type="predicted"/>
<keyword evidence="1" id="KW-0732">Signal</keyword>
<keyword evidence="4" id="KW-1185">Reference proteome</keyword>
<dbReference type="eggNOG" id="COG0596">
    <property type="taxonomic scope" value="Bacteria"/>
</dbReference>
<dbReference type="InterPro" id="IPR029058">
    <property type="entry name" value="AB_hydrolase_fold"/>
</dbReference>
<evidence type="ECO:0000259" key="2">
    <source>
        <dbReference type="Pfam" id="PF12697"/>
    </source>
</evidence>
<feature type="domain" description="AB hydrolase-1" evidence="2">
    <location>
        <begin position="37"/>
        <end position="274"/>
    </location>
</feature>
<reference evidence="3 4" key="1">
    <citation type="journal article" date="2013" name="Genome Announc.">
        <title>Draft Genome Sequence of Winogradskyella psychrotolerans RS-3T, Isolated from the Marine Transect of Kongsfjorden, Ny-Alesund, Svalbard, Arctic Ocean.</title>
        <authorList>
            <person name="Kumar Pinnaka A."/>
            <person name="Ara S."/>
            <person name="Singh A."/>
            <person name="Shivaji S."/>
        </authorList>
    </citation>
    <scope>NUCLEOTIDE SEQUENCE [LARGE SCALE GENOMIC DNA]</scope>
    <source>
        <strain evidence="3 4">RS-3</strain>
    </source>
</reference>
<name>S7VWD4_9FLAO</name>
<organism evidence="3 4">
    <name type="scientific">Winogradskyella psychrotolerans RS-3</name>
    <dbReference type="NCBI Taxonomy" id="641526"/>
    <lineage>
        <taxon>Bacteria</taxon>
        <taxon>Pseudomonadati</taxon>
        <taxon>Bacteroidota</taxon>
        <taxon>Flavobacteriia</taxon>
        <taxon>Flavobacteriales</taxon>
        <taxon>Flavobacteriaceae</taxon>
        <taxon>Winogradskyella</taxon>
    </lineage>
</organism>
<gene>
    <name evidence="3" type="ORF">ADIWIN_0347</name>
</gene>